<dbReference type="RefSeq" id="WP_076489163.1">
    <property type="nucleotide sequence ID" value="NZ_FTMS01000012.1"/>
</dbReference>
<dbReference type="InterPro" id="IPR000297">
    <property type="entry name" value="PPIase_PpiC"/>
</dbReference>
<comment type="similarity">
    <text evidence="8">Belongs to the PpiD chaperone family.</text>
</comment>
<keyword evidence="5 13" id="KW-1133">Transmembrane helix</keyword>
<evidence type="ECO:0000256" key="8">
    <source>
        <dbReference type="ARBA" id="ARBA00038408"/>
    </source>
</evidence>
<evidence type="ECO:0000256" key="12">
    <source>
        <dbReference type="SAM" id="MobiDB-lite"/>
    </source>
</evidence>
<reference evidence="15 16" key="1">
    <citation type="submission" date="2017-01" db="EMBL/GenBank/DDBJ databases">
        <authorList>
            <person name="Mah S.A."/>
            <person name="Swanson W.J."/>
            <person name="Moy G.W."/>
            <person name="Vacquier V.D."/>
        </authorList>
    </citation>
    <scope>NUCLEOTIDE SEQUENCE [LARGE SCALE GENOMIC DNA]</scope>
    <source>
        <strain evidence="15 16">ASpG1</strain>
    </source>
</reference>
<dbReference type="Gene3D" id="3.10.50.40">
    <property type="match status" value="1"/>
</dbReference>
<keyword evidence="3" id="KW-0997">Cell inner membrane</keyword>
<evidence type="ECO:0000259" key="14">
    <source>
        <dbReference type="PROSITE" id="PS50198"/>
    </source>
</evidence>
<dbReference type="SUPFAM" id="SSF54534">
    <property type="entry name" value="FKBP-like"/>
    <property type="match status" value="1"/>
</dbReference>
<gene>
    <name evidence="15" type="ORF">SAMN05920897_11271</name>
</gene>
<accession>A0A1N6UI12</accession>
<name>A0A1N6UI12_9SPIO</name>
<organism evidence="15 16">
    <name type="scientific">Alkalispirochaeta americana</name>
    <dbReference type="NCBI Taxonomy" id="159291"/>
    <lineage>
        <taxon>Bacteria</taxon>
        <taxon>Pseudomonadati</taxon>
        <taxon>Spirochaetota</taxon>
        <taxon>Spirochaetia</taxon>
        <taxon>Spirochaetales</taxon>
        <taxon>Spirochaetaceae</taxon>
        <taxon>Alkalispirochaeta</taxon>
    </lineage>
</organism>
<keyword evidence="11" id="KW-0697">Rotamase</keyword>
<evidence type="ECO:0000256" key="6">
    <source>
        <dbReference type="ARBA" id="ARBA00023136"/>
    </source>
</evidence>
<evidence type="ECO:0000256" key="2">
    <source>
        <dbReference type="ARBA" id="ARBA00022475"/>
    </source>
</evidence>
<evidence type="ECO:0000256" key="13">
    <source>
        <dbReference type="SAM" id="Phobius"/>
    </source>
</evidence>
<dbReference type="InterPro" id="IPR046357">
    <property type="entry name" value="PPIase_dom_sf"/>
</dbReference>
<keyword evidence="7" id="KW-0143">Chaperone</keyword>
<feature type="domain" description="PpiC" evidence="14">
    <location>
        <begin position="238"/>
        <end position="333"/>
    </location>
</feature>
<dbReference type="InterPro" id="IPR027304">
    <property type="entry name" value="Trigger_fact/SurA_dom_sf"/>
</dbReference>
<dbReference type="OrthoDB" id="362685at2"/>
<feature type="transmembrane region" description="Helical" evidence="13">
    <location>
        <begin position="32"/>
        <end position="55"/>
    </location>
</feature>
<feature type="region of interest" description="Disordered" evidence="12">
    <location>
        <begin position="1"/>
        <end position="24"/>
    </location>
</feature>
<evidence type="ECO:0000313" key="16">
    <source>
        <dbReference type="Proteomes" id="UP000186400"/>
    </source>
</evidence>
<evidence type="ECO:0000256" key="7">
    <source>
        <dbReference type="ARBA" id="ARBA00023186"/>
    </source>
</evidence>
<evidence type="ECO:0000256" key="4">
    <source>
        <dbReference type="ARBA" id="ARBA00022692"/>
    </source>
</evidence>
<dbReference type="SUPFAM" id="SSF109998">
    <property type="entry name" value="Triger factor/SurA peptide-binding domain-like"/>
    <property type="match status" value="1"/>
</dbReference>
<evidence type="ECO:0000256" key="10">
    <source>
        <dbReference type="ARBA" id="ARBA00042775"/>
    </source>
</evidence>
<dbReference type="PANTHER" id="PTHR47529:SF1">
    <property type="entry name" value="PERIPLASMIC CHAPERONE PPID"/>
    <property type="match status" value="1"/>
</dbReference>
<evidence type="ECO:0000313" key="15">
    <source>
        <dbReference type="EMBL" id="SIQ65259.1"/>
    </source>
</evidence>
<keyword evidence="16" id="KW-1185">Reference proteome</keyword>
<keyword evidence="2" id="KW-1003">Cell membrane</keyword>
<feature type="compositionally biased region" description="Basic and acidic residues" evidence="12">
    <location>
        <begin position="1"/>
        <end position="16"/>
    </location>
</feature>
<evidence type="ECO:0000256" key="11">
    <source>
        <dbReference type="PROSITE-ProRule" id="PRU00278"/>
    </source>
</evidence>
<dbReference type="InterPro" id="IPR052029">
    <property type="entry name" value="PpiD_chaperone"/>
</dbReference>
<dbReference type="Proteomes" id="UP000186400">
    <property type="component" value="Unassembled WGS sequence"/>
</dbReference>
<dbReference type="Pfam" id="PF13624">
    <property type="entry name" value="SurA_N_3"/>
    <property type="match status" value="1"/>
</dbReference>
<comment type="subcellular location">
    <subcellularLocation>
        <location evidence="1">Cell inner membrane</location>
        <topology evidence="1">Single-pass type II membrane protein</topology>
        <orientation evidence="1">Periplasmic side</orientation>
    </subcellularLocation>
</comment>
<dbReference type="EMBL" id="FTMS01000012">
    <property type="protein sequence ID" value="SIQ65259.1"/>
    <property type="molecule type" value="Genomic_DNA"/>
</dbReference>
<dbReference type="STRING" id="159291.SAMN05920897_11271"/>
<dbReference type="GO" id="GO:0005886">
    <property type="term" value="C:plasma membrane"/>
    <property type="evidence" value="ECO:0007669"/>
    <property type="project" value="UniProtKB-SubCell"/>
</dbReference>
<keyword evidence="4 13" id="KW-0812">Transmembrane</keyword>
<keyword evidence="11 15" id="KW-0413">Isomerase</keyword>
<dbReference type="Pfam" id="PF00639">
    <property type="entry name" value="Rotamase"/>
    <property type="match status" value="1"/>
</dbReference>
<evidence type="ECO:0000256" key="5">
    <source>
        <dbReference type="ARBA" id="ARBA00022989"/>
    </source>
</evidence>
<dbReference type="GO" id="GO:0003755">
    <property type="term" value="F:peptidyl-prolyl cis-trans isomerase activity"/>
    <property type="evidence" value="ECO:0007669"/>
    <property type="project" value="UniProtKB-KW"/>
</dbReference>
<dbReference type="PROSITE" id="PS50198">
    <property type="entry name" value="PPIC_PPIASE_2"/>
    <property type="match status" value="1"/>
</dbReference>
<sequence>MGDSKETGSIRSDSRTKSANNKPAHRSTRNTLLYIGSVVILILVVVTFVGVPAVGGFGQPSGRIIFGRYNGEEIAYRPGNYFARQYETIAQSLRDTHGELDLELQLRIAWRQAFNRAIMRTALLQQGDRSDLRVSEARVDELIAQDPRFMQNGRFNSAAYRALGNQEQFALRTLHQESERFDLIAEDLLGGSRASSREASFIASMAGPERSFHIVRFPFSGFPDQQIAEYAKTNRDLFSELNLSVITLATREEGQQILTRARQGTTPFEELARTYSRDLFADQNGEIGRIWGYEVQQELLNPQDLTAITTMDEGDLSDLVETTSGWSFYRADEAPAQFSTDDTRLLQEARDYMQMFEQGKIQDFVRDEAEAFAVASREGLLEGVAREWGKEIHETPFLPINYGNLQLFTPWNVPDVPDLAEAASREDLLITAFSLEEGAVSEPVMLRRSAIVLSLREERQVDPEDVSFLADAYDMILRQFLMDDVSSSYVKEELLDDFFQEAFNRYVLGNT</sequence>
<proteinExistence type="inferred from homology"/>
<keyword evidence="6 13" id="KW-0472">Membrane</keyword>
<evidence type="ECO:0000256" key="9">
    <source>
        <dbReference type="ARBA" id="ARBA00040743"/>
    </source>
</evidence>
<dbReference type="AlphaFoldDB" id="A0A1N6UI12"/>
<dbReference type="PANTHER" id="PTHR47529">
    <property type="entry name" value="PEPTIDYL-PROLYL CIS-TRANS ISOMERASE D"/>
    <property type="match status" value="1"/>
</dbReference>
<protein>
    <recommendedName>
        <fullName evidence="9">Periplasmic chaperone PpiD</fullName>
    </recommendedName>
    <alternativeName>
        <fullName evidence="10">Periplasmic folding chaperone</fullName>
    </alternativeName>
</protein>
<evidence type="ECO:0000256" key="1">
    <source>
        <dbReference type="ARBA" id="ARBA00004382"/>
    </source>
</evidence>
<evidence type="ECO:0000256" key="3">
    <source>
        <dbReference type="ARBA" id="ARBA00022519"/>
    </source>
</evidence>